<dbReference type="KEGG" id="ffu:CLAFUR5_09422"/>
<feature type="region of interest" description="Disordered" evidence="1">
    <location>
        <begin position="193"/>
        <end position="305"/>
    </location>
</feature>
<evidence type="ECO:0000313" key="3">
    <source>
        <dbReference type="Proteomes" id="UP000756132"/>
    </source>
</evidence>
<feature type="compositionally biased region" description="Polar residues" evidence="1">
    <location>
        <begin position="29"/>
        <end position="43"/>
    </location>
</feature>
<proteinExistence type="predicted"/>
<feature type="region of interest" description="Disordered" evidence="1">
    <location>
        <begin position="343"/>
        <end position="388"/>
    </location>
</feature>
<organism evidence="2 3">
    <name type="scientific">Passalora fulva</name>
    <name type="common">Tomato leaf mold</name>
    <name type="synonym">Cladosporium fulvum</name>
    <dbReference type="NCBI Taxonomy" id="5499"/>
    <lineage>
        <taxon>Eukaryota</taxon>
        <taxon>Fungi</taxon>
        <taxon>Dikarya</taxon>
        <taxon>Ascomycota</taxon>
        <taxon>Pezizomycotina</taxon>
        <taxon>Dothideomycetes</taxon>
        <taxon>Dothideomycetidae</taxon>
        <taxon>Mycosphaerellales</taxon>
        <taxon>Mycosphaerellaceae</taxon>
        <taxon>Fulvia</taxon>
    </lineage>
</organism>
<dbReference type="OMA" id="ANSERDF"/>
<dbReference type="Proteomes" id="UP000756132">
    <property type="component" value="Chromosome 9"/>
</dbReference>
<evidence type="ECO:0000256" key="1">
    <source>
        <dbReference type="SAM" id="MobiDB-lite"/>
    </source>
</evidence>
<sequence length="535" mass="60732">MSFRFQTAPIPPLNGLNHAPATTAAGEPSSDQPMNSTTSTQISMFPRQQLVPTVRRSEVSEEQRQAFITMPANNLDGEDSGDDDFHDAQEDPDYDFFNGFGANTQQNAAPPRDHQVGAFSFPQTYTAHTYQNAAPQQPQHSNGSGHVMDLTGDEEQEDTNFEYDQRHHEFDEVAIPDEDFRDLGFDLNQYQHEGAQQTADSSHHQARGGFSFDQQPYQTRGGFSFDRQPQQHQQGQMNGNDFPHEQPQQQQEHQYDGNYASDDQLRNMGILHPNTEDMGATSPNAPQDDDDLFASTFGSQTKDEDADSDIEIVDAPAFDAALKAKGFAFDPSEHSNGCIRNRIPTLPLPTQSTPKSTTPETRPARKKREAPEKDVYGQPFDGRTKIGPDYDRDLSDHLRKHFRFHSKVYDLVPRVPHWEDLDWNRRYWIAVLLEGKKPKNANSERDFVWMKGNRFSTVRTVWEKYVQTTLADRSGVLVMGYEQVEMGDRMEELDYFGDRLCVFRVLQPGHPDLGRAKSLVEGLVLEVIEIDLDDD</sequence>
<evidence type="ECO:0000313" key="2">
    <source>
        <dbReference type="EMBL" id="UJO22378.1"/>
    </source>
</evidence>
<accession>A0A9Q8PH57</accession>
<dbReference type="EMBL" id="CP090171">
    <property type="protein sequence ID" value="UJO22378.1"/>
    <property type="molecule type" value="Genomic_DNA"/>
</dbReference>
<gene>
    <name evidence="2" type="ORF">CLAFUR5_09422</name>
</gene>
<keyword evidence="3" id="KW-1185">Reference proteome</keyword>
<feature type="region of interest" description="Disordered" evidence="1">
    <location>
        <begin position="1"/>
        <end position="54"/>
    </location>
</feature>
<reference evidence="2" key="1">
    <citation type="submission" date="2021-12" db="EMBL/GenBank/DDBJ databases">
        <authorList>
            <person name="Zaccaron A."/>
            <person name="Stergiopoulos I."/>
        </authorList>
    </citation>
    <scope>NUCLEOTIDE SEQUENCE</scope>
    <source>
        <strain evidence="2">Race5_Kim</strain>
    </source>
</reference>
<feature type="compositionally biased region" description="Polar residues" evidence="1">
    <location>
        <begin position="348"/>
        <end position="360"/>
    </location>
</feature>
<dbReference type="GeneID" id="71989300"/>
<dbReference type="AlphaFoldDB" id="A0A9Q8PH57"/>
<reference evidence="2" key="2">
    <citation type="journal article" date="2022" name="Microb. Genom.">
        <title>A chromosome-scale genome assembly of the tomato pathogen Cladosporium fulvum reveals a compartmentalized genome architecture and the presence of a dispensable chromosome.</title>
        <authorList>
            <person name="Zaccaron A.Z."/>
            <person name="Chen L.H."/>
            <person name="Samaras A."/>
            <person name="Stergiopoulos I."/>
        </authorList>
    </citation>
    <scope>NUCLEOTIDE SEQUENCE</scope>
    <source>
        <strain evidence="2">Race5_Kim</strain>
    </source>
</reference>
<dbReference type="OrthoDB" id="3934090at2759"/>
<name>A0A9Q8PH57_PASFU</name>
<dbReference type="RefSeq" id="XP_047766744.1">
    <property type="nucleotide sequence ID" value="XM_047908570.1"/>
</dbReference>
<protein>
    <submittedName>
        <fullName evidence="2">Uncharacterized protein</fullName>
    </submittedName>
</protein>